<evidence type="ECO:0000313" key="8">
    <source>
        <dbReference type="EMBL" id="WOG98372.1"/>
    </source>
</evidence>
<dbReference type="InterPro" id="IPR001878">
    <property type="entry name" value="Znf_CCHC"/>
</dbReference>
<feature type="domain" description="SWIM-type" evidence="7">
    <location>
        <begin position="170"/>
        <end position="202"/>
    </location>
</feature>
<keyword evidence="1" id="KW-0479">Metal-binding</keyword>
<sequence>MPEAEHRNCARHIYANFKKKWDGAQYRKWFWVAAKSSTKAEFGKAMSSILTLSKNAHKWLMIHDPNVWSRAFFSTTTKCTNIENNMCEVFNGSILSARDKLIIHLLEDIRRALMDRKERNSAIVLANDSDPICPRIRKKLEDHKQVYRYWNLKYNGEGMFEVYIGPTCGYVVNMKECTCTCNMWKLSGIPCVHAISAIYYGNGNPDDYVDACYMKETYRQTYSGYLQPMEGSNMWPESSINPVLPPVERRMPGRPKKARRKEFGEDVGTSKKQCEETMRVSRKKLQMTCSNCGGSGHNKKTCKNPTKVVNSQPKKNRGRPKVEKPTTSVAPKKRQVKKYTNMGAGLYIDLKTGKTYLNVSLYVYTLNM</sequence>
<dbReference type="PANTHER" id="PTHR31973">
    <property type="entry name" value="POLYPROTEIN, PUTATIVE-RELATED"/>
    <property type="match status" value="1"/>
</dbReference>
<feature type="domain" description="CCHC-type" evidence="6">
    <location>
        <begin position="289"/>
        <end position="304"/>
    </location>
</feature>
<proteinExistence type="predicted"/>
<feature type="compositionally biased region" description="Polar residues" evidence="5">
    <location>
        <begin position="303"/>
        <end position="313"/>
    </location>
</feature>
<keyword evidence="9" id="KW-1185">Reference proteome</keyword>
<keyword evidence="2 4" id="KW-0863">Zinc-finger</keyword>
<organism evidence="8 9">
    <name type="scientific">Daucus carota subsp. sativus</name>
    <name type="common">Carrot</name>
    <dbReference type="NCBI Taxonomy" id="79200"/>
    <lineage>
        <taxon>Eukaryota</taxon>
        <taxon>Viridiplantae</taxon>
        <taxon>Streptophyta</taxon>
        <taxon>Embryophyta</taxon>
        <taxon>Tracheophyta</taxon>
        <taxon>Spermatophyta</taxon>
        <taxon>Magnoliopsida</taxon>
        <taxon>eudicotyledons</taxon>
        <taxon>Gunneridae</taxon>
        <taxon>Pentapetalae</taxon>
        <taxon>asterids</taxon>
        <taxon>campanulids</taxon>
        <taxon>Apiales</taxon>
        <taxon>Apiaceae</taxon>
        <taxon>Apioideae</taxon>
        <taxon>Scandiceae</taxon>
        <taxon>Daucinae</taxon>
        <taxon>Daucus</taxon>
        <taxon>Daucus sect. Daucus</taxon>
    </lineage>
</organism>
<dbReference type="InterPro" id="IPR007527">
    <property type="entry name" value="Znf_SWIM"/>
</dbReference>
<protein>
    <recommendedName>
        <fullName evidence="10">SWIM-type domain-containing protein</fullName>
    </recommendedName>
</protein>
<dbReference type="PROSITE" id="PS50158">
    <property type="entry name" value="ZF_CCHC"/>
    <property type="match status" value="1"/>
</dbReference>
<evidence type="ECO:0000256" key="1">
    <source>
        <dbReference type="ARBA" id="ARBA00022723"/>
    </source>
</evidence>
<dbReference type="PROSITE" id="PS50966">
    <property type="entry name" value="ZF_SWIM"/>
    <property type="match status" value="1"/>
</dbReference>
<evidence type="ECO:0000256" key="5">
    <source>
        <dbReference type="SAM" id="MobiDB-lite"/>
    </source>
</evidence>
<dbReference type="Pfam" id="PF04434">
    <property type="entry name" value="SWIM"/>
    <property type="match status" value="1"/>
</dbReference>
<gene>
    <name evidence="8" type="ORF">DCAR_0417713</name>
</gene>
<keyword evidence="3" id="KW-0862">Zinc</keyword>
<reference evidence="8" key="2">
    <citation type="submission" date="2022-03" db="EMBL/GenBank/DDBJ databases">
        <title>Draft title - Genomic analysis of global carrot germplasm unveils the trajectory of domestication and the origin of high carotenoid orange carrot.</title>
        <authorList>
            <person name="Iorizzo M."/>
            <person name="Ellison S."/>
            <person name="Senalik D."/>
            <person name="Macko-Podgorni A."/>
            <person name="Grzebelus D."/>
            <person name="Bostan H."/>
            <person name="Rolling W."/>
            <person name="Curaba J."/>
            <person name="Simon P."/>
        </authorList>
    </citation>
    <scope>NUCLEOTIDE SEQUENCE</scope>
    <source>
        <tissue evidence="8">Leaf</tissue>
    </source>
</reference>
<evidence type="ECO:0000256" key="2">
    <source>
        <dbReference type="ARBA" id="ARBA00022771"/>
    </source>
</evidence>
<dbReference type="AlphaFoldDB" id="A0AAF1AZ13"/>
<dbReference type="SMART" id="SM00575">
    <property type="entry name" value="ZnF_PMZ"/>
    <property type="match status" value="1"/>
</dbReference>
<reference evidence="8" key="1">
    <citation type="journal article" date="2016" name="Nat. Genet.">
        <title>A high-quality carrot genome assembly provides new insights into carotenoid accumulation and asterid genome evolution.</title>
        <authorList>
            <person name="Iorizzo M."/>
            <person name="Ellison S."/>
            <person name="Senalik D."/>
            <person name="Zeng P."/>
            <person name="Satapoomin P."/>
            <person name="Huang J."/>
            <person name="Bowman M."/>
            <person name="Iovene M."/>
            <person name="Sanseverino W."/>
            <person name="Cavagnaro P."/>
            <person name="Yildiz M."/>
            <person name="Macko-Podgorni A."/>
            <person name="Moranska E."/>
            <person name="Grzebelus E."/>
            <person name="Grzebelus D."/>
            <person name="Ashrafi H."/>
            <person name="Zheng Z."/>
            <person name="Cheng S."/>
            <person name="Spooner D."/>
            <person name="Van Deynze A."/>
            <person name="Simon P."/>
        </authorList>
    </citation>
    <scope>NUCLEOTIDE SEQUENCE</scope>
    <source>
        <tissue evidence="8">Leaf</tissue>
    </source>
</reference>
<dbReference type="PANTHER" id="PTHR31973:SF187">
    <property type="entry name" value="MUTATOR TRANSPOSASE MUDRA PROTEIN"/>
    <property type="match status" value="1"/>
</dbReference>
<dbReference type="Proteomes" id="UP000077755">
    <property type="component" value="Chromosome 4"/>
</dbReference>
<evidence type="ECO:0008006" key="10">
    <source>
        <dbReference type="Google" id="ProtNLM"/>
    </source>
</evidence>
<dbReference type="GO" id="GO:0003676">
    <property type="term" value="F:nucleic acid binding"/>
    <property type="evidence" value="ECO:0007669"/>
    <property type="project" value="InterPro"/>
</dbReference>
<evidence type="ECO:0000256" key="4">
    <source>
        <dbReference type="PROSITE-ProRule" id="PRU00047"/>
    </source>
</evidence>
<dbReference type="GO" id="GO:0008270">
    <property type="term" value="F:zinc ion binding"/>
    <property type="evidence" value="ECO:0007669"/>
    <property type="project" value="UniProtKB-KW"/>
</dbReference>
<feature type="region of interest" description="Disordered" evidence="5">
    <location>
        <begin position="296"/>
        <end position="331"/>
    </location>
</feature>
<evidence type="ECO:0000256" key="3">
    <source>
        <dbReference type="ARBA" id="ARBA00022833"/>
    </source>
</evidence>
<evidence type="ECO:0000313" key="9">
    <source>
        <dbReference type="Proteomes" id="UP000077755"/>
    </source>
</evidence>
<accession>A0AAF1AZ13</accession>
<evidence type="ECO:0000259" key="7">
    <source>
        <dbReference type="PROSITE" id="PS50966"/>
    </source>
</evidence>
<feature type="region of interest" description="Disordered" evidence="5">
    <location>
        <begin position="243"/>
        <end position="265"/>
    </location>
</feature>
<dbReference type="InterPro" id="IPR006564">
    <property type="entry name" value="Znf_PMZ"/>
</dbReference>
<name>A0AAF1AZ13_DAUCS</name>
<dbReference type="EMBL" id="CP093346">
    <property type="protein sequence ID" value="WOG98372.1"/>
    <property type="molecule type" value="Genomic_DNA"/>
</dbReference>
<evidence type="ECO:0000259" key="6">
    <source>
        <dbReference type="PROSITE" id="PS50158"/>
    </source>
</evidence>